<dbReference type="EMBL" id="JBHEZZ010000023">
    <property type="protein sequence ID" value="MFC1405677.1"/>
    <property type="molecule type" value="Genomic_DNA"/>
</dbReference>
<organism evidence="1 2">
    <name type="scientific">Streptacidiphilus cavernicola</name>
    <dbReference type="NCBI Taxonomy" id="3342716"/>
    <lineage>
        <taxon>Bacteria</taxon>
        <taxon>Bacillati</taxon>
        <taxon>Actinomycetota</taxon>
        <taxon>Actinomycetes</taxon>
        <taxon>Kitasatosporales</taxon>
        <taxon>Streptomycetaceae</taxon>
        <taxon>Streptacidiphilus</taxon>
    </lineage>
</organism>
<protein>
    <submittedName>
        <fullName evidence="1">Fic family toxin-antitoxin system, toxin component</fullName>
    </submittedName>
</protein>
<dbReference type="Proteomes" id="UP001592528">
    <property type="component" value="Unassembled WGS sequence"/>
</dbReference>
<reference evidence="1 2" key="1">
    <citation type="submission" date="2024-09" db="EMBL/GenBank/DDBJ databases">
        <authorList>
            <person name="Lee S.D."/>
        </authorList>
    </citation>
    <scope>NUCLEOTIDE SEQUENCE [LARGE SCALE GENOMIC DNA]</scope>
    <source>
        <strain evidence="1 2">N1-5</strain>
    </source>
</reference>
<accession>A0ABV6UW25</accession>
<gene>
    <name evidence="1" type="ORF">ACEZDJ_30750</name>
</gene>
<comment type="caution">
    <text evidence="1">The sequence shown here is derived from an EMBL/GenBank/DDBJ whole genome shotgun (WGS) entry which is preliminary data.</text>
</comment>
<dbReference type="InterPro" id="IPR053737">
    <property type="entry name" value="Type_II_TA_Toxin"/>
</dbReference>
<proteinExistence type="predicted"/>
<evidence type="ECO:0000313" key="2">
    <source>
        <dbReference type="Proteomes" id="UP001592528"/>
    </source>
</evidence>
<name>A0ABV6UW25_9ACTN</name>
<evidence type="ECO:0000313" key="1">
    <source>
        <dbReference type="EMBL" id="MFC1405677.1"/>
    </source>
</evidence>
<dbReference type="Gene3D" id="1.20.120.1870">
    <property type="entry name" value="Fic/DOC protein, Fido domain"/>
    <property type="match status" value="1"/>
</dbReference>
<keyword evidence="2" id="KW-1185">Reference proteome</keyword>
<dbReference type="RefSeq" id="WP_030266751.1">
    <property type="nucleotide sequence ID" value="NZ_JBHEZZ010000023.1"/>
</dbReference>
<sequence length="124" mass="13371">MTQFAEVPYLLRLAETLHGDPQVDDLGPLYAAVARHQAAALGQDVYGSDWLKAAALLDTLARLPSLEHSNRAFAWAAAIGFLTINDRTLDYKAADAVTLVKDVSNGLIGVQQTASILRSWQAGH</sequence>